<reference evidence="2 3" key="1">
    <citation type="submission" date="2014-04" db="EMBL/GenBank/DDBJ databases">
        <authorList>
            <consortium name="DOE Joint Genome Institute"/>
            <person name="Kuo A."/>
            <person name="Kohler A."/>
            <person name="Nagy L.G."/>
            <person name="Floudas D."/>
            <person name="Copeland A."/>
            <person name="Barry K.W."/>
            <person name="Cichocki N."/>
            <person name="Veneault-Fourrey C."/>
            <person name="LaButti K."/>
            <person name="Lindquist E.A."/>
            <person name="Lipzen A."/>
            <person name="Lundell T."/>
            <person name="Morin E."/>
            <person name="Murat C."/>
            <person name="Sun H."/>
            <person name="Tunlid A."/>
            <person name="Henrissat B."/>
            <person name="Grigoriev I.V."/>
            <person name="Hibbett D.S."/>
            <person name="Martin F."/>
            <person name="Nordberg H.P."/>
            <person name="Cantor M.N."/>
            <person name="Hua S.X."/>
        </authorList>
    </citation>
    <scope>NUCLEOTIDE SEQUENCE [LARGE SCALE GENOMIC DNA]</scope>
    <source>
        <strain evidence="2 3">LaAM-08-1</strain>
    </source>
</reference>
<evidence type="ECO:0000256" key="1">
    <source>
        <dbReference type="SAM" id="MobiDB-lite"/>
    </source>
</evidence>
<protein>
    <submittedName>
        <fullName evidence="2">Unplaced genomic scaffold K443scaffold_481, whole genome shotgun sequence</fullName>
    </submittedName>
</protein>
<dbReference type="Proteomes" id="UP000054477">
    <property type="component" value="Unassembled WGS sequence"/>
</dbReference>
<keyword evidence="3" id="KW-1185">Reference proteome</keyword>
<name>A0A0C9WT41_9AGAR</name>
<dbReference type="STRING" id="1095629.A0A0C9WT41"/>
<reference evidence="3" key="2">
    <citation type="submission" date="2015-01" db="EMBL/GenBank/DDBJ databases">
        <title>Evolutionary Origins and Diversification of the Mycorrhizal Mutualists.</title>
        <authorList>
            <consortium name="DOE Joint Genome Institute"/>
            <consortium name="Mycorrhizal Genomics Consortium"/>
            <person name="Kohler A."/>
            <person name="Kuo A."/>
            <person name="Nagy L.G."/>
            <person name="Floudas D."/>
            <person name="Copeland A."/>
            <person name="Barry K.W."/>
            <person name="Cichocki N."/>
            <person name="Veneault-Fourrey C."/>
            <person name="LaButti K."/>
            <person name="Lindquist E.A."/>
            <person name="Lipzen A."/>
            <person name="Lundell T."/>
            <person name="Morin E."/>
            <person name="Murat C."/>
            <person name="Riley R."/>
            <person name="Ohm R."/>
            <person name="Sun H."/>
            <person name="Tunlid A."/>
            <person name="Henrissat B."/>
            <person name="Grigoriev I.V."/>
            <person name="Hibbett D.S."/>
            <person name="Martin F."/>
        </authorList>
    </citation>
    <scope>NUCLEOTIDE SEQUENCE [LARGE SCALE GENOMIC DNA]</scope>
    <source>
        <strain evidence="3">LaAM-08-1</strain>
    </source>
</reference>
<dbReference type="AlphaFoldDB" id="A0A0C9WT41"/>
<feature type="compositionally biased region" description="Polar residues" evidence="1">
    <location>
        <begin position="68"/>
        <end position="84"/>
    </location>
</feature>
<dbReference type="EMBL" id="KN839016">
    <property type="protein sequence ID" value="KIJ91378.1"/>
    <property type="molecule type" value="Genomic_DNA"/>
</dbReference>
<evidence type="ECO:0000313" key="3">
    <source>
        <dbReference type="Proteomes" id="UP000054477"/>
    </source>
</evidence>
<dbReference type="HOGENOM" id="CLU_2427403_0_0_1"/>
<organism evidence="2 3">
    <name type="scientific">Laccaria amethystina LaAM-08-1</name>
    <dbReference type="NCBI Taxonomy" id="1095629"/>
    <lineage>
        <taxon>Eukaryota</taxon>
        <taxon>Fungi</taxon>
        <taxon>Dikarya</taxon>
        <taxon>Basidiomycota</taxon>
        <taxon>Agaricomycotina</taxon>
        <taxon>Agaricomycetes</taxon>
        <taxon>Agaricomycetidae</taxon>
        <taxon>Agaricales</taxon>
        <taxon>Agaricineae</taxon>
        <taxon>Hydnangiaceae</taxon>
        <taxon>Laccaria</taxon>
    </lineage>
</organism>
<gene>
    <name evidence="2" type="ORF">K443DRAFT_115099</name>
</gene>
<accession>A0A0C9WT41</accession>
<feature type="region of interest" description="Disordered" evidence="1">
    <location>
        <begin position="50"/>
        <end position="105"/>
    </location>
</feature>
<dbReference type="OrthoDB" id="3062639at2759"/>
<proteinExistence type="predicted"/>
<evidence type="ECO:0000313" key="2">
    <source>
        <dbReference type="EMBL" id="KIJ91378.1"/>
    </source>
</evidence>
<sequence>MAILSFRSGNYDRLEGGIGRNRVGGMKRFGWKKFAVVLVGVVWLFGPRAHTFSQWGNGNDDLGKKGYQTDTASSPSETQQTQEKNSIHPPPCSNTSHHPPRLIRY</sequence>